<proteinExistence type="predicted"/>
<evidence type="ECO:0000313" key="1">
    <source>
        <dbReference type="EMBL" id="JAH89852.1"/>
    </source>
</evidence>
<reference evidence="1" key="2">
    <citation type="journal article" date="2015" name="Fish Shellfish Immunol.">
        <title>Early steps in the European eel (Anguilla anguilla)-Vibrio vulnificus interaction in the gills: Role of the RtxA13 toxin.</title>
        <authorList>
            <person name="Callol A."/>
            <person name="Pajuelo D."/>
            <person name="Ebbesson L."/>
            <person name="Teles M."/>
            <person name="MacKenzie S."/>
            <person name="Amaro C."/>
        </authorList>
    </citation>
    <scope>NUCLEOTIDE SEQUENCE</scope>
</reference>
<protein>
    <submittedName>
        <fullName evidence="1">Uncharacterized protein</fullName>
    </submittedName>
</protein>
<accession>A0A0E9WHM8</accession>
<organism evidence="1">
    <name type="scientific">Anguilla anguilla</name>
    <name type="common">European freshwater eel</name>
    <name type="synonym">Muraena anguilla</name>
    <dbReference type="NCBI Taxonomy" id="7936"/>
    <lineage>
        <taxon>Eukaryota</taxon>
        <taxon>Metazoa</taxon>
        <taxon>Chordata</taxon>
        <taxon>Craniata</taxon>
        <taxon>Vertebrata</taxon>
        <taxon>Euteleostomi</taxon>
        <taxon>Actinopterygii</taxon>
        <taxon>Neopterygii</taxon>
        <taxon>Teleostei</taxon>
        <taxon>Anguilliformes</taxon>
        <taxon>Anguillidae</taxon>
        <taxon>Anguilla</taxon>
    </lineage>
</organism>
<sequence>MRNQLIINYVSAVIGYRIGGSICTAMCNSLTDAILINASMHLSMKCTEQHVLCKVL</sequence>
<dbReference type="EMBL" id="GBXM01018725">
    <property type="protein sequence ID" value="JAH89852.1"/>
    <property type="molecule type" value="Transcribed_RNA"/>
</dbReference>
<dbReference type="AlphaFoldDB" id="A0A0E9WHM8"/>
<name>A0A0E9WHM8_ANGAN</name>
<reference evidence="1" key="1">
    <citation type="submission" date="2014-11" db="EMBL/GenBank/DDBJ databases">
        <authorList>
            <person name="Amaro Gonzalez C."/>
        </authorList>
    </citation>
    <scope>NUCLEOTIDE SEQUENCE</scope>
</reference>